<name>A0ABS0TK64_9FLAO</name>
<keyword evidence="2" id="KW-1185">Reference proteome</keyword>
<reference evidence="1 2" key="1">
    <citation type="submission" date="2020-12" db="EMBL/GenBank/DDBJ databases">
        <title>Salegentibacter orientalis sp. nov., isolated from costal sediment.</title>
        <authorList>
            <person name="Lian F.-B."/>
        </authorList>
    </citation>
    <scope>NUCLEOTIDE SEQUENCE [LARGE SCALE GENOMIC DNA]</scope>
    <source>
        <strain evidence="1 2">F60176</strain>
    </source>
</reference>
<dbReference type="Proteomes" id="UP000635665">
    <property type="component" value="Unassembled WGS sequence"/>
</dbReference>
<evidence type="ECO:0000313" key="2">
    <source>
        <dbReference type="Proteomes" id="UP000635665"/>
    </source>
</evidence>
<dbReference type="EMBL" id="JAEHNY010000021">
    <property type="protein sequence ID" value="MBI6121453.1"/>
    <property type="molecule type" value="Genomic_DNA"/>
</dbReference>
<dbReference type="RefSeq" id="WP_198639538.1">
    <property type="nucleotide sequence ID" value="NZ_JAEHNY010000021.1"/>
</dbReference>
<protein>
    <submittedName>
        <fullName evidence="1">Uncharacterized protein</fullName>
    </submittedName>
</protein>
<evidence type="ECO:0000313" key="1">
    <source>
        <dbReference type="EMBL" id="MBI6121453.1"/>
    </source>
</evidence>
<comment type="caution">
    <text evidence="1">The sequence shown here is derived from an EMBL/GenBank/DDBJ whole genome shotgun (WGS) entry which is preliminary data.</text>
</comment>
<accession>A0ABS0TK64</accession>
<gene>
    <name evidence="1" type="ORF">I6U50_15640</name>
</gene>
<proteinExistence type="predicted"/>
<organism evidence="1 2">
    <name type="scientific">Salegentibacter maritimus</name>
    <dbReference type="NCBI Taxonomy" id="2794347"/>
    <lineage>
        <taxon>Bacteria</taxon>
        <taxon>Pseudomonadati</taxon>
        <taxon>Bacteroidota</taxon>
        <taxon>Flavobacteriia</taxon>
        <taxon>Flavobacteriales</taxon>
        <taxon>Flavobacteriaceae</taxon>
        <taxon>Salegentibacter</taxon>
    </lineage>
</organism>
<sequence length="414" mass="48655">MNRLSDQTFQEYYKELFDNLKIRIASEDDDYIIVQPTDDLVSYYIDETLEPIVFNTDKDETLKHDKFIKTIPSYERDSMYQHNGDLKIECEKLIVMLPIIPNGNTDKILKLRTQSISISGSPDITIKGALVIIELEIKGYRIDLSDDQIEKEILNRKESIKSHINSKNFEMNKENKKLEKNLTQFIEERKIKLDSDKKRLSGLVNRIKIPLARKNSDLVKKIRVEKKPFIKKIKPRTPDEDYILDREKVIDIIQLINNQCIQFEKTPFTYQNFHEPNLRDLILANLNSIFEGSATGETFNNKGKSDIYLNIDKGNILVAECKIYEGKKLYHDTIDQLLGYLTWRQNFGIMVNFCKRKNFSKVLTDAEEIIKSHQSFQSDFRSHEKAHLISKHSLPGDDYKYVEIHHLYYNLYVE</sequence>